<keyword evidence="5 10" id="KW-0812">Transmembrane</keyword>
<dbReference type="PANTHER" id="PTHR28650">
    <property type="entry name" value="PHOSPHATIDYLINOSITOL-GLYCAN BIOSYNTHESIS CLASS X PROTEIN"/>
    <property type="match status" value="1"/>
</dbReference>
<accession>A0A1U8BGV4</accession>
<dbReference type="eggNOG" id="ENOG502QXU6">
    <property type="taxonomic scope" value="Eukaryota"/>
</dbReference>
<comment type="similarity">
    <text evidence="3">Belongs to the PIGX family.</text>
</comment>
<comment type="subcellular location">
    <subcellularLocation>
        <location evidence="1">Endoplasmic reticulum membrane</location>
        <topology evidence="1">Single-pass membrane protein</topology>
    </subcellularLocation>
</comment>
<keyword evidence="6" id="KW-0256">Endoplasmic reticulum</keyword>
<evidence type="ECO:0000256" key="5">
    <source>
        <dbReference type="ARBA" id="ARBA00022692"/>
    </source>
</evidence>
<dbReference type="OrthoDB" id="5546453at2759"/>
<keyword evidence="11" id="KW-1185">Reference proteome</keyword>
<dbReference type="RefSeq" id="XP_010276145.1">
    <property type="nucleotide sequence ID" value="XM_010277843.2"/>
</dbReference>
<organism evidence="11 12">
    <name type="scientific">Nelumbo nucifera</name>
    <name type="common">Sacred lotus</name>
    <dbReference type="NCBI Taxonomy" id="4432"/>
    <lineage>
        <taxon>Eukaryota</taxon>
        <taxon>Viridiplantae</taxon>
        <taxon>Streptophyta</taxon>
        <taxon>Embryophyta</taxon>
        <taxon>Tracheophyta</taxon>
        <taxon>Spermatophyta</taxon>
        <taxon>Magnoliopsida</taxon>
        <taxon>Proteales</taxon>
        <taxon>Nelumbonaceae</taxon>
        <taxon>Nelumbo</taxon>
    </lineage>
</organism>
<protein>
    <submittedName>
        <fullName evidence="12">Phosphatidylinositol-glycan biosynthesis class X protein isoform X1</fullName>
    </submittedName>
</protein>
<dbReference type="AlphaFoldDB" id="A0A1U8BGV4"/>
<evidence type="ECO:0000256" key="6">
    <source>
        <dbReference type="ARBA" id="ARBA00022824"/>
    </source>
</evidence>
<name>A0A1U8BGV4_NELNU</name>
<dbReference type="GeneID" id="104610968"/>
<feature type="transmembrane region" description="Helical" evidence="10">
    <location>
        <begin position="32"/>
        <end position="53"/>
    </location>
</feature>
<evidence type="ECO:0000256" key="2">
    <source>
        <dbReference type="ARBA" id="ARBA00004687"/>
    </source>
</evidence>
<dbReference type="PANTHER" id="PTHR28650:SF1">
    <property type="entry name" value="PHOSPHATIDYLINOSITOL-GLYCAN BIOSYNTHESIS CLASS X PROTEIN"/>
    <property type="match status" value="1"/>
</dbReference>
<dbReference type="UniPathway" id="UPA00196"/>
<evidence type="ECO:0000256" key="4">
    <source>
        <dbReference type="ARBA" id="ARBA00022502"/>
    </source>
</evidence>
<keyword evidence="9" id="KW-0325">Glycoprotein</keyword>
<feature type="transmembrane region" description="Helical" evidence="10">
    <location>
        <begin position="310"/>
        <end position="332"/>
    </location>
</feature>
<dbReference type="InterPro" id="IPR013233">
    <property type="entry name" value="PIG-X/PBN1"/>
</dbReference>
<dbReference type="Proteomes" id="UP000189703">
    <property type="component" value="Unplaced"/>
</dbReference>
<gene>
    <name evidence="12" type="primary">LOC104610968</name>
</gene>
<dbReference type="KEGG" id="nnu:104610968"/>
<dbReference type="GO" id="GO:0006506">
    <property type="term" value="P:GPI anchor biosynthetic process"/>
    <property type="evidence" value="ECO:0007669"/>
    <property type="project" value="UniProtKB-UniPathway"/>
</dbReference>
<dbReference type="Pfam" id="PF08320">
    <property type="entry name" value="PIG-X"/>
    <property type="match status" value="1"/>
</dbReference>
<evidence type="ECO:0000256" key="9">
    <source>
        <dbReference type="ARBA" id="ARBA00023180"/>
    </source>
</evidence>
<keyword evidence="8 10" id="KW-0472">Membrane</keyword>
<evidence type="ECO:0000256" key="7">
    <source>
        <dbReference type="ARBA" id="ARBA00022989"/>
    </source>
</evidence>
<proteinExistence type="inferred from homology"/>
<comment type="pathway">
    <text evidence="2">Glycolipid biosynthesis; glycosylphosphatidylinositol-anchor biosynthesis.</text>
</comment>
<dbReference type="OMA" id="NESEFRH"/>
<dbReference type="SMART" id="SM00780">
    <property type="entry name" value="PIG-X"/>
    <property type="match status" value="1"/>
</dbReference>
<keyword evidence="4" id="KW-0337">GPI-anchor biosynthesis</keyword>
<evidence type="ECO:0000313" key="12">
    <source>
        <dbReference type="RefSeq" id="XP_010276145.1"/>
    </source>
</evidence>
<sequence>MKVNSGLPYCSICVKAYIRSRHFMETQYHVRVYIYSIISIQSFMLLAGTAAFVHSSSFSSEVGKCNLDSDYDNHPKRVSAPCSWKFLMESYFEKHDSLMDSDIQAFFVHELHPATCEVIQQNLNSLLRMSVLHRNLIGEGSHRHLFSFLKFNVLSEATFELPAHFCEAIIIERLPHGIFADPFELQHLIERGVFVDAAVFGDTNLELPSVLSNRSIVEVHVDIGNNFLATNKEGVEIKLELPLHARYPPLDGSGYSEVEINKPNLFVHCSVNEPLQQQDCLWLLIDESTQLKTSTIVWRIPSGNEKHVKVVSLVTFTVALLSTLLIVLTSIYSSHVNKY</sequence>
<dbReference type="STRING" id="4432.A0A1U8BGV4"/>
<dbReference type="InParanoid" id="A0A1U8BGV4"/>
<evidence type="ECO:0000256" key="1">
    <source>
        <dbReference type="ARBA" id="ARBA00004389"/>
    </source>
</evidence>
<dbReference type="GO" id="GO:0005789">
    <property type="term" value="C:endoplasmic reticulum membrane"/>
    <property type="evidence" value="ECO:0007669"/>
    <property type="project" value="UniProtKB-SubCell"/>
</dbReference>
<evidence type="ECO:0000256" key="10">
    <source>
        <dbReference type="SAM" id="Phobius"/>
    </source>
</evidence>
<evidence type="ECO:0000256" key="3">
    <source>
        <dbReference type="ARBA" id="ARBA00010345"/>
    </source>
</evidence>
<dbReference type="FunCoup" id="A0A1U8BGV4">
    <property type="interactions" value="1134"/>
</dbReference>
<evidence type="ECO:0000313" key="11">
    <source>
        <dbReference type="Proteomes" id="UP000189703"/>
    </source>
</evidence>
<dbReference type="InterPro" id="IPR040039">
    <property type="entry name" value="PIGX"/>
</dbReference>
<reference evidence="12" key="1">
    <citation type="submission" date="2025-08" db="UniProtKB">
        <authorList>
            <consortium name="RefSeq"/>
        </authorList>
    </citation>
    <scope>IDENTIFICATION</scope>
</reference>
<evidence type="ECO:0000256" key="8">
    <source>
        <dbReference type="ARBA" id="ARBA00023136"/>
    </source>
</evidence>
<keyword evidence="7 10" id="KW-1133">Transmembrane helix</keyword>